<evidence type="ECO:0000313" key="1">
    <source>
        <dbReference type="EMBL" id="GAF69042.1"/>
    </source>
</evidence>
<gene>
    <name evidence="1" type="ORF">S01H1_17086</name>
</gene>
<accession>X0RZA2</accession>
<dbReference type="AlphaFoldDB" id="X0RZA2"/>
<organism evidence="1">
    <name type="scientific">marine sediment metagenome</name>
    <dbReference type="NCBI Taxonomy" id="412755"/>
    <lineage>
        <taxon>unclassified sequences</taxon>
        <taxon>metagenomes</taxon>
        <taxon>ecological metagenomes</taxon>
    </lineage>
</organism>
<name>X0RZA2_9ZZZZ</name>
<sequence length="116" mass="13134">MPDLTIRATDLHARARAVGRILRPLRGNREVPCTVYGPPVRRGKAIAAHSGGVGESYFKAWLFASCVRDIVCRYHEIWVPHDNSASLLLIQSYLTILWQNRAKRDLEQVVCVHCEP</sequence>
<comment type="caution">
    <text evidence="1">The sequence shown here is derived from an EMBL/GenBank/DDBJ whole genome shotgun (WGS) entry which is preliminary data.</text>
</comment>
<protein>
    <submittedName>
        <fullName evidence="1">Uncharacterized protein</fullName>
    </submittedName>
</protein>
<reference evidence="1" key="1">
    <citation type="journal article" date="2014" name="Front. Microbiol.">
        <title>High frequency of phylogenetically diverse reductive dehalogenase-homologous genes in deep subseafloor sedimentary metagenomes.</title>
        <authorList>
            <person name="Kawai M."/>
            <person name="Futagami T."/>
            <person name="Toyoda A."/>
            <person name="Takaki Y."/>
            <person name="Nishi S."/>
            <person name="Hori S."/>
            <person name="Arai W."/>
            <person name="Tsubouchi T."/>
            <person name="Morono Y."/>
            <person name="Uchiyama I."/>
            <person name="Ito T."/>
            <person name="Fujiyama A."/>
            <person name="Inagaki F."/>
            <person name="Takami H."/>
        </authorList>
    </citation>
    <scope>NUCLEOTIDE SEQUENCE</scope>
    <source>
        <strain evidence="1">Expedition CK06-06</strain>
    </source>
</reference>
<feature type="non-terminal residue" evidence="1">
    <location>
        <position position="116"/>
    </location>
</feature>
<proteinExistence type="predicted"/>
<dbReference type="EMBL" id="BARS01009030">
    <property type="protein sequence ID" value="GAF69042.1"/>
    <property type="molecule type" value="Genomic_DNA"/>
</dbReference>